<reference evidence="2 3" key="2">
    <citation type="submission" date="2018-04" db="EMBL/GenBank/DDBJ databases">
        <title>OglaRS2 (Oryza glaberrima Reference Sequence Version 2).</title>
        <authorList>
            <person name="Zhang J."/>
            <person name="Kudrna D."/>
            <person name="Lee S."/>
            <person name="Talag J."/>
            <person name="Rajasekar S."/>
            <person name="Wing R.A."/>
        </authorList>
    </citation>
    <scope>NUCLEOTIDE SEQUENCE [LARGE SCALE GENOMIC DNA]</scope>
    <source>
        <strain evidence="2 3">cv. IRGC 96717</strain>
    </source>
</reference>
<evidence type="ECO:0000313" key="2">
    <source>
        <dbReference type="EnsemblPlants" id="ORGLA05G0073300.1"/>
    </source>
</evidence>
<keyword evidence="3" id="KW-1185">Reference proteome</keyword>
<dbReference type="Gramene" id="ORGLA05G0073300.1">
    <property type="protein sequence ID" value="ORGLA05G0073300.1"/>
    <property type="gene ID" value="ORGLA05G0073300"/>
</dbReference>
<sequence length="69" mass="8115">MFMPSCFWILFCSVNFVEVINMLYCHLPSTPIIEILLCLWGIIQMQLKNNICYYVQLRTDCGLEPKPLI</sequence>
<dbReference type="HOGENOM" id="CLU_2780005_0_0_1"/>
<accession>I1PTN5</accession>
<organism evidence="2 3">
    <name type="scientific">Oryza glaberrima</name>
    <name type="common">African rice</name>
    <dbReference type="NCBI Taxonomy" id="4538"/>
    <lineage>
        <taxon>Eukaryota</taxon>
        <taxon>Viridiplantae</taxon>
        <taxon>Streptophyta</taxon>
        <taxon>Embryophyta</taxon>
        <taxon>Tracheophyta</taxon>
        <taxon>Spermatophyta</taxon>
        <taxon>Magnoliopsida</taxon>
        <taxon>Liliopsida</taxon>
        <taxon>Poales</taxon>
        <taxon>Poaceae</taxon>
        <taxon>BOP clade</taxon>
        <taxon>Oryzoideae</taxon>
        <taxon>Oryzeae</taxon>
        <taxon>Oryzinae</taxon>
        <taxon>Oryza</taxon>
    </lineage>
</organism>
<evidence type="ECO:0000256" key="1">
    <source>
        <dbReference type="SAM" id="SignalP"/>
    </source>
</evidence>
<dbReference type="EnsemblPlants" id="ORGLA05G0073300.1">
    <property type="protein sequence ID" value="ORGLA05G0073300.1"/>
    <property type="gene ID" value="ORGLA05G0073300"/>
</dbReference>
<feature type="chain" id="PRO_5003649650" evidence="1">
    <location>
        <begin position="20"/>
        <end position="69"/>
    </location>
</feature>
<dbReference type="Proteomes" id="UP000007306">
    <property type="component" value="Chromosome 5"/>
</dbReference>
<reference evidence="2" key="1">
    <citation type="submission" date="2015-06" db="UniProtKB">
        <authorList>
            <consortium name="EnsemblPlants"/>
        </authorList>
    </citation>
    <scope>IDENTIFICATION</scope>
</reference>
<proteinExistence type="predicted"/>
<protein>
    <submittedName>
        <fullName evidence="2">Uncharacterized protein</fullName>
    </submittedName>
</protein>
<dbReference type="AlphaFoldDB" id="I1PTN5"/>
<keyword evidence="1" id="KW-0732">Signal</keyword>
<evidence type="ECO:0000313" key="3">
    <source>
        <dbReference type="Proteomes" id="UP000007306"/>
    </source>
</evidence>
<feature type="signal peptide" evidence="1">
    <location>
        <begin position="1"/>
        <end position="19"/>
    </location>
</feature>
<name>I1PTN5_ORYGL</name>